<dbReference type="InterPro" id="IPR055346">
    <property type="entry name" value="Fe-S_cluster_assembly_SufBD"/>
</dbReference>
<gene>
    <name evidence="2" type="primary">sufD</name>
    <name evidence="2" type="ORF">CPARA_2gp317</name>
</gene>
<dbReference type="EMBL" id="CP002173">
    <property type="protein sequence ID" value="AEA38975.1"/>
    <property type="molecule type" value="Genomic_DNA"/>
</dbReference>
<dbReference type="Pfam" id="PF01458">
    <property type="entry name" value="SUFBD_core"/>
    <property type="match status" value="1"/>
</dbReference>
<dbReference type="AlphaFoldDB" id="F2HI29"/>
<organism evidence="2 3">
    <name type="scientific">Cryptomonas paramaecium</name>
    <dbReference type="NCBI Taxonomy" id="2898"/>
    <lineage>
        <taxon>Eukaryota</taxon>
        <taxon>Cryptophyceae</taxon>
        <taxon>Cryptomonadales</taxon>
        <taxon>Cryptomonadaceae</taxon>
        <taxon>Cryptomonas</taxon>
    </lineage>
</organism>
<dbReference type="InterPro" id="IPR037284">
    <property type="entry name" value="SUF_FeS_clus_asmbl_SufBD_sf"/>
</dbReference>
<dbReference type="Proteomes" id="UP000243423">
    <property type="component" value="Nucleomorph 2"/>
</dbReference>
<accession>F2HI29</accession>
<sequence>MLKFPSRAFFVNYLKMIFFSLIRDLSSFKPKNAETRYAYQFTSTRKNAIRQSIYMDSGLREQPIFTNSIQIFKNSENQLFKHLNRAGISFLKTTPFPFQREESYKFVPLDRLFGMNLFTDSQKNTVHSPKFFADKEQIEIHFLNGFCLENFSSTNYQSSKHLYLGSFEALPSEKKKYLLDISNQGESSVTGGFFSALNTACLSQISVLLIPENYNCEKEINLFFQQNDYCSKFYLNQKLIIISGRNSNSKISQYHFSFSKLTYFDNTNVNIVLKDYSVMKYYVTAKNNQLSSQIFSLYVDVKKNVSFDLSIASSNSFISRVNVGIDMNGVNSDICIKSISIVNDEGMTDFHSRITHNYPQCVSSQLHKNLVEKNGHGIFSGKIQVHGTAFNSEACQLCKSLLLSKKSKVDIMPILEINNDNVKCTHGSTIADLDKNQIFYLQSRGISLETSYKMLVNSFIRDVIDSFPDFSKKILL</sequence>
<name>F2HI29_9CRYP</name>
<evidence type="ECO:0000313" key="3">
    <source>
        <dbReference type="Proteomes" id="UP000243423"/>
    </source>
</evidence>
<feature type="domain" description="SUF system FeS cluster assembly SufBD core" evidence="1">
    <location>
        <begin position="235"/>
        <end position="459"/>
    </location>
</feature>
<proteinExistence type="predicted"/>
<reference evidence="2 3" key="1">
    <citation type="journal article" date="2011" name="Genome Biol. Evol.">
        <title>Complete nucleomorph genome sequence of the nonphotosynthetic alga Cryptomonas paramecium reveals a core nucleomorph gene set.</title>
        <authorList>
            <person name="Tanifuji G."/>
            <person name="Onodera N.T."/>
            <person name="Wheeler T.J."/>
            <person name="Dlutek M."/>
            <person name="Donaher N."/>
            <person name="Archibald J.M."/>
        </authorList>
    </citation>
    <scope>NUCLEOTIDE SEQUENCE [LARGE SCALE GENOMIC DNA]</scope>
    <source>
        <strain evidence="2 3">CCAP977/2A</strain>
    </source>
</reference>
<evidence type="ECO:0000259" key="1">
    <source>
        <dbReference type="Pfam" id="PF01458"/>
    </source>
</evidence>
<dbReference type="PANTHER" id="PTHR43575:SF1">
    <property type="entry name" value="PROTEIN ABCI7, CHLOROPLASTIC"/>
    <property type="match status" value="1"/>
</dbReference>
<dbReference type="GO" id="GO:0016226">
    <property type="term" value="P:iron-sulfur cluster assembly"/>
    <property type="evidence" value="ECO:0007669"/>
    <property type="project" value="InterPro"/>
</dbReference>
<dbReference type="GeneID" id="10447219"/>
<dbReference type="RefSeq" id="XP_003239873.1">
    <property type="nucleotide sequence ID" value="XM_003239825.1"/>
</dbReference>
<evidence type="ECO:0000313" key="2">
    <source>
        <dbReference type="EMBL" id="AEA38975.1"/>
    </source>
</evidence>
<keyword evidence="2" id="KW-0542">Nucleomorph</keyword>
<dbReference type="InterPro" id="IPR000825">
    <property type="entry name" value="SUF_FeS_clus_asmbl_SufBD_core"/>
</dbReference>
<dbReference type="PANTHER" id="PTHR43575">
    <property type="entry name" value="PROTEIN ABCI7, CHLOROPLASTIC"/>
    <property type="match status" value="1"/>
</dbReference>
<protein>
    <submittedName>
        <fullName evidence="2">Fe-S cluster assembly protein SufD</fullName>
    </submittedName>
</protein>
<geneLocation type="nucleomorph" evidence="2"/>
<dbReference type="SUPFAM" id="SSF101960">
    <property type="entry name" value="Stabilizer of iron transporter SufD"/>
    <property type="match status" value="1"/>
</dbReference>